<dbReference type="AlphaFoldDB" id="A0A934VP22"/>
<evidence type="ECO:0000313" key="2">
    <source>
        <dbReference type="Proteomes" id="UP000604083"/>
    </source>
</evidence>
<protein>
    <submittedName>
        <fullName evidence="1">Uncharacterized protein</fullName>
    </submittedName>
</protein>
<comment type="caution">
    <text evidence="1">The sequence shown here is derived from an EMBL/GenBank/DDBJ whole genome shotgun (WGS) entry which is preliminary data.</text>
</comment>
<evidence type="ECO:0000313" key="1">
    <source>
        <dbReference type="EMBL" id="MBK1835640.1"/>
    </source>
</evidence>
<dbReference type="EMBL" id="JAENIO010000071">
    <property type="protein sequence ID" value="MBK1835640.1"/>
    <property type="molecule type" value="Genomic_DNA"/>
</dbReference>
<proteinExistence type="predicted"/>
<sequence length="157" mass="17685">MSRVFKALCFQVGVIFLLSKASFGQDVTHPIRIGGDIWFVQYGVTDEKLSYLVIDGPQPKALKLRVQLIGVGNYTPTNKTTHGTMNAIFEHPNGEFVNLARTGRVIYVNGEEVKEEKVEIEPDGLKAFLNSKPESLDKETLLNFLAEWKMEETKKPE</sequence>
<gene>
    <name evidence="1" type="ORF">JIN78_16370</name>
</gene>
<dbReference type="Proteomes" id="UP000604083">
    <property type="component" value="Unassembled WGS sequence"/>
</dbReference>
<organism evidence="1 2">
    <name type="scientific">Roseibacillus ishigakijimensis</name>
    <dbReference type="NCBI Taxonomy" id="454146"/>
    <lineage>
        <taxon>Bacteria</taxon>
        <taxon>Pseudomonadati</taxon>
        <taxon>Verrucomicrobiota</taxon>
        <taxon>Verrucomicrobiia</taxon>
        <taxon>Verrucomicrobiales</taxon>
        <taxon>Verrucomicrobiaceae</taxon>
        <taxon>Roseibacillus</taxon>
    </lineage>
</organism>
<reference evidence="1" key="1">
    <citation type="submission" date="2021-01" db="EMBL/GenBank/DDBJ databases">
        <title>Modified the classification status of verrucomicrobia.</title>
        <authorList>
            <person name="Feng X."/>
        </authorList>
    </citation>
    <scope>NUCLEOTIDE SEQUENCE</scope>
    <source>
        <strain evidence="1">KCTC 12986</strain>
    </source>
</reference>
<accession>A0A934VP22</accession>
<keyword evidence="2" id="KW-1185">Reference proteome</keyword>
<name>A0A934VP22_9BACT</name>
<dbReference type="RefSeq" id="WP_200393075.1">
    <property type="nucleotide sequence ID" value="NZ_JAENIO010000071.1"/>
</dbReference>